<sequence>MQPKNTHLRRHHGLWRFASPSSKWERSIPFSLFSLSPRRSHRVVGITLLGSLSSKERRRDWNGFGSLAEKMQRERVRSEAGNRRKEGRAIEEAARVSSC</sequence>
<dbReference type="Proteomes" id="UP001497516">
    <property type="component" value="Chromosome 1"/>
</dbReference>
<reference evidence="2 3" key="1">
    <citation type="submission" date="2024-04" db="EMBL/GenBank/DDBJ databases">
        <authorList>
            <person name="Fracassetti M."/>
        </authorList>
    </citation>
    <scope>NUCLEOTIDE SEQUENCE [LARGE SCALE GENOMIC DNA]</scope>
</reference>
<protein>
    <submittedName>
        <fullName evidence="2">Uncharacterized protein</fullName>
    </submittedName>
</protein>
<dbReference type="EMBL" id="OZ034813">
    <property type="protein sequence ID" value="CAL1356730.1"/>
    <property type="molecule type" value="Genomic_DNA"/>
</dbReference>
<evidence type="ECO:0000313" key="2">
    <source>
        <dbReference type="EMBL" id="CAL1356730.1"/>
    </source>
</evidence>
<gene>
    <name evidence="2" type="ORF">LTRI10_LOCUS4409</name>
</gene>
<proteinExistence type="predicted"/>
<keyword evidence="3" id="KW-1185">Reference proteome</keyword>
<dbReference type="AlphaFoldDB" id="A0AAV2CK03"/>
<name>A0AAV2CK03_9ROSI</name>
<organism evidence="2 3">
    <name type="scientific">Linum trigynum</name>
    <dbReference type="NCBI Taxonomy" id="586398"/>
    <lineage>
        <taxon>Eukaryota</taxon>
        <taxon>Viridiplantae</taxon>
        <taxon>Streptophyta</taxon>
        <taxon>Embryophyta</taxon>
        <taxon>Tracheophyta</taxon>
        <taxon>Spermatophyta</taxon>
        <taxon>Magnoliopsida</taxon>
        <taxon>eudicotyledons</taxon>
        <taxon>Gunneridae</taxon>
        <taxon>Pentapetalae</taxon>
        <taxon>rosids</taxon>
        <taxon>fabids</taxon>
        <taxon>Malpighiales</taxon>
        <taxon>Linaceae</taxon>
        <taxon>Linum</taxon>
    </lineage>
</organism>
<evidence type="ECO:0000256" key="1">
    <source>
        <dbReference type="SAM" id="MobiDB-lite"/>
    </source>
</evidence>
<evidence type="ECO:0000313" key="3">
    <source>
        <dbReference type="Proteomes" id="UP001497516"/>
    </source>
</evidence>
<feature type="region of interest" description="Disordered" evidence="1">
    <location>
        <begin position="75"/>
        <end position="99"/>
    </location>
</feature>
<accession>A0AAV2CK03</accession>